<feature type="compositionally biased region" description="Basic and acidic residues" evidence="1">
    <location>
        <begin position="9"/>
        <end position="25"/>
    </location>
</feature>
<name>A0A7G6YAA4_9MICO</name>
<evidence type="ECO:0000313" key="4">
    <source>
        <dbReference type="Proteomes" id="UP000515511"/>
    </source>
</evidence>
<dbReference type="InterPro" id="IPR010982">
    <property type="entry name" value="Lambda_DNA-bd_dom_sf"/>
</dbReference>
<protein>
    <submittedName>
        <fullName evidence="3">Helix-turn-helix transcriptional regulator</fullName>
    </submittedName>
</protein>
<dbReference type="RefSeq" id="WP_185278580.1">
    <property type="nucleotide sequence ID" value="NZ_CP043641.1"/>
</dbReference>
<feature type="domain" description="HTH cro/C1-type" evidence="2">
    <location>
        <begin position="56"/>
        <end position="104"/>
    </location>
</feature>
<organism evidence="3 4">
    <name type="scientific">Leifsonia shinshuensis</name>
    <dbReference type="NCBI Taxonomy" id="150026"/>
    <lineage>
        <taxon>Bacteria</taxon>
        <taxon>Bacillati</taxon>
        <taxon>Actinomycetota</taxon>
        <taxon>Actinomycetes</taxon>
        <taxon>Micrococcales</taxon>
        <taxon>Microbacteriaceae</taxon>
        <taxon>Leifsonia</taxon>
    </lineage>
</organism>
<dbReference type="AlphaFoldDB" id="A0A7G6YAA4"/>
<feature type="region of interest" description="Disordered" evidence="1">
    <location>
        <begin position="1"/>
        <end position="25"/>
    </location>
</feature>
<reference evidence="4" key="1">
    <citation type="submission" date="2019-09" db="EMBL/GenBank/DDBJ databases">
        <title>Antimicrobial potential of Antarctic Bacteria.</title>
        <authorList>
            <person name="Benaud N."/>
            <person name="Edwards R.J."/>
            <person name="Ferrari B.C."/>
        </authorList>
    </citation>
    <scope>NUCLEOTIDE SEQUENCE [LARGE SCALE GENOMIC DNA]</scope>
    <source>
        <strain evidence="4">INR9</strain>
    </source>
</reference>
<evidence type="ECO:0000313" key="3">
    <source>
        <dbReference type="EMBL" id="QNE35419.1"/>
    </source>
</evidence>
<accession>A0A7G6YAA4</accession>
<proteinExistence type="predicted"/>
<dbReference type="Gene3D" id="1.10.260.40">
    <property type="entry name" value="lambda repressor-like DNA-binding domains"/>
    <property type="match status" value="1"/>
</dbReference>
<gene>
    <name evidence="3" type="ORF">F1C12_09950</name>
</gene>
<dbReference type="Pfam" id="PF01381">
    <property type="entry name" value="HTH_3"/>
    <property type="match status" value="1"/>
</dbReference>
<dbReference type="SUPFAM" id="SSF47413">
    <property type="entry name" value="lambda repressor-like DNA-binding domains"/>
    <property type="match status" value="1"/>
</dbReference>
<dbReference type="EMBL" id="CP043641">
    <property type="protein sequence ID" value="QNE35419.1"/>
    <property type="molecule type" value="Genomic_DNA"/>
</dbReference>
<dbReference type="Proteomes" id="UP000515511">
    <property type="component" value="Chromosome"/>
</dbReference>
<dbReference type="GO" id="GO:0003677">
    <property type="term" value="F:DNA binding"/>
    <property type="evidence" value="ECO:0007669"/>
    <property type="project" value="InterPro"/>
</dbReference>
<evidence type="ECO:0000259" key="2">
    <source>
        <dbReference type="Pfam" id="PF01381"/>
    </source>
</evidence>
<dbReference type="InterPro" id="IPR001387">
    <property type="entry name" value="Cro/C1-type_HTH"/>
</dbReference>
<sequence>MPRLKRQRPREIVDDWPRSPSSRIDDAKWEKVPDKPLDERLIGPAHAARQFASNLREAIEGFTMRDVAELCQLDHGQIVRILNGDVWPDIVTITLLEDGLGVDLFPRRSER</sequence>
<evidence type="ECO:0000256" key="1">
    <source>
        <dbReference type="SAM" id="MobiDB-lite"/>
    </source>
</evidence>
<dbReference type="KEGG" id="lse:F1C12_09950"/>
<dbReference type="CDD" id="cd00093">
    <property type="entry name" value="HTH_XRE"/>
    <property type="match status" value="1"/>
</dbReference>